<reference evidence="1" key="1">
    <citation type="journal article" date="2023" name="Mol. Biol. Evol.">
        <title>Third-Generation Sequencing Reveals the Adaptive Role of the Epigenome in Three Deep-Sea Polychaetes.</title>
        <authorList>
            <person name="Perez M."/>
            <person name="Aroh O."/>
            <person name="Sun Y."/>
            <person name="Lan Y."/>
            <person name="Juniper S.K."/>
            <person name="Young C.R."/>
            <person name="Angers B."/>
            <person name="Qian P.Y."/>
        </authorList>
    </citation>
    <scope>NUCLEOTIDE SEQUENCE</scope>
    <source>
        <strain evidence="1">R07B-5</strain>
    </source>
</reference>
<gene>
    <name evidence="1" type="ORF">NP493_1976g00011</name>
</gene>
<name>A0AAD9N418_RIDPI</name>
<comment type="caution">
    <text evidence="1">The sequence shown here is derived from an EMBL/GenBank/DDBJ whole genome shotgun (WGS) entry which is preliminary data.</text>
</comment>
<sequence>MLTYRTLFCFGRNNRTVILYCPKDYYKQKQWNILPVTMITEIMNFNRLLWWLPWQ</sequence>
<dbReference type="AlphaFoldDB" id="A0AAD9N418"/>
<accession>A0AAD9N418</accession>
<evidence type="ECO:0000313" key="1">
    <source>
        <dbReference type="EMBL" id="KAK2156352.1"/>
    </source>
</evidence>
<organism evidence="1 2">
    <name type="scientific">Ridgeia piscesae</name>
    <name type="common">Tubeworm</name>
    <dbReference type="NCBI Taxonomy" id="27915"/>
    <lineage>
        <taxon>Eukaryota</taxon>
        <taxon>Metazoa</taxon>
        <taxon>Spiralia</taxon>
        <taxon>Lophotrochozoa</taxon>
        <taxon>Annelida</taxon>
        <taxon>Polychaeta</taxon>
        <taxon>Sedentaria</taxon>
        <taxon>Canalipalpata</taxon>
        <taxon>Sabellida</taxon>
        <taxon>Siboglinidae</taxon>
        <taxon>Ridgeia</taxon>
    </lineage>
</organism>
<keyword evidence="2" id="KW-1185">Reference proteome</keyword>
<proteinExistence type="predicted"/>
<dbReference type="EMBL" id="JAODUO010001977">
    <property type="protein sequence ID" value="KAK2156352.1"/>
    <property type="molecule type" value="Genomic_DNA"/>
</dbReference>
<evidence type="ECO:0000313" key="2">
    <source>
        <dbReference type="Proteomes" id="UP001209878"/>
    </source>
</evidence>
<dbReference type="Proteomes" id="UP001209878">
    <property type="component" value="Unassembled WGS sequence"/>
</dbReference>
<protein>
    <submittedName>
        <fullName evidence="1">Uncharacterized protein</fullName>
    </submittedName>
</protein>